<feature type="region of interest" description="Disordered" evidence="1">
    <location>
        <begin position="19"/>
        <end position="87"/>
    </location>
</feature>
<gene>
    <name evidence="2" type="ORF">PAHAL_3G031100</name>
</gene>
<sequence length="128" mass="14044">MYEFIQRIRKIGVLCSLSGKEEEEEEVDENEPKRLHWDHKGKGFGRGPRSAPPAKRALRRTSIPSGSRSGLKKASAQGKAASAADWPEGRRRCLEGRLRRGCADGGAWCSRAEGVAAIRPWDRTAGAS</sequence>
<dbReference type="Gramene" id="PVH61411">
    <property type="protein sequence ID" value="PVH61411"/>
    <property type="gene ID" value="PAHAL_3G031100"/>
</dbReference>
<evidence type="ECO:0000256" key="1">
    <source>
        <dbReference type="SAM" id="MobiDB-lite"/>
    </source>
</evidence>
<feature type="compositionally biased region" description="Basic and acidic residues" evidence="1">
    <location>
        <begin position="30"/>
        <end position="41"/>
    </location>
</feature>
<name>A0A2T8KGV9_9POAL</name>
<feature type="compositionally biased region" description="Low complexity" evidence="1">
    <location>
        <begin position="72"/>
        <end position="84"/>
    </location>
</feature>
<dbReference type="EMBL" id="CM008048">
    <property type="protein sequence ID" value="PVH61411.1"/>
    <property type="molecule type" value="Genomic_DNA"/>
</dbReference>
<accession>A0A2T8KGV9</accession>
<reference evidence="2" key="1">
    <citation type="submission" date="2018-04" db="EMBL/GenBank/DDBJ databases">
        <title>WGS assembly of Panicum hallii.</title>
        <authorList>
            <person name="Lovell J."/>
            <person name="Jenkins J."/>
            <person name="Lowry D."/>
            <person name="Mamidi S."/>
            <person name="Sreedasyam A."/>
            <person name="Weng X."/>
            <person name="Barry K."/>
            <person name="Bonette J."/>
            <person name="Campitelli B."/>
            <person name="Daum C."/>
            <person name="Gordon S."/>
            <person name="Gould B."/>
            <person name="Lipzen A."/>
            <person name="Macqueen A."/>
            <person name="Palacio-Mejia J."/>
            <person name="Plott C."/>
            <person name="Shakirov E."/>
            <person name="Shu S."/>
            <person name="Yoshinaga Y."/>
            <person name="Zane M."/>
            <person name="Rokhsar D."/>
            <person name="Grimwood J."/>
            <person name="Schmutz J."/>
            <person name="Juenger T."/>
        </authorList>
    </citation>
    <scope>NUCLEOTIDE SEQUENCE [LARGE SCALE GENOMIC DNA]</scope>
    <source>
        <strain evidence="2">FIL2</strain>
    </source>
</reference>
<evidence type="ECO:0000313" key="2">
    <source>
        <dbReference type="EMBL" id="PVH61411.1"/>
    </source>
</evidence>
<proteinExistence type="predicted"/>
<dbReference type="Proteomes" id="UP000243499">
    <property type="component" value="Chromosome 3"/>
</dbReference>
<dbReference type="AlphaFoldDB" id="A0A2T8KGV9"/>
<protein>
    <submittedName>
        <fullName evidence="2">Uncharacterized protein</fullName>
    </submittedName>
</protein>
<organism evidence="2">
    <name type="scientific">Panicum hallii</name>
    <dbReference type="NCBI Taxonomy" id="206008"/>
    <lineage>
        <taxon>Eukaryota</taxon>
        <taxon>Viridiplantae</taxon>
        <taxon>Streptophyta</taxon>
        <taxon>Embryophyta</taxon>
        <taxon>Tracheophyta</taxon>
        <taxon>Spermatophyta</taxon>
        <taxon>Magnoliopsida</taxon>
        <taxon>Liliopsida</taxon>
        <taxon>Poales</taxon>
        <taxon>Poaceae</taxon>
        <taxon>PACMAD clade</taxon>
        <taxon>Panicoideae</taxon>
        <taxon>Panicodae</taxon>
        <taxon>Paniceae</taxon>
        <taxon>Panicinae</taxon>
        <taxon>Panicum</taxon>
        <taxon>Panicum sect. Panicum</taxon>
    </lineage>
</organism>